<dbReference type="SUPFAM" id="SSF53850">
    <property type="entry name" value="Periplasmic binding protein-like II"/>
    <property type="match status" value="1"/>
</dbReference>
<evidence type="ECO:0000259" key="12">
    <source>
        <dbReference type="SMART" id="SM00918"/>
    </source>
</evidence>
<keyword evidence="7" id="KW-0472">Membrane</keyword>
<evidence type="ECO:0000256" key="8">
    <source>
        <dbReference type="ARBA" id="ARBA00023170"/>
    </source>
</evidence>
<keyword evidence="10" id="KW-1071">Ligand-gated ion channel</keyword>
<evidence type="ECO:0000256" key="9">
    <source>
        <dbReference type="ARBA" id="ARBA00023180"/>
    </source>
</evidence>
<evidence type="ECO:0000313" key="14">
    <source>
        <dbReference type="Proteomes" id="UP000886998"/>
    </source>
</evidence>
<evidence type="ECO:0000256" key="6">
    <source>
        <dbReference type="ARBA" id="ARBA00023065"/>
    </source>
</evidence>
<evidence type="ECO:0000256" key="2">
    <source>
        <dbReference type="ARBA" id="ARBA00022448"/>
    </source>
</evidence>
<gene>
    <name evidence="13" type="primary">AVEN_200924_1</name>
    <name evidence="13" type="ORF">TNIN_440311</name>
</gene>
<dbReference type="SMART" id="SM00918">
    <property type="entry name" value="Lig_chan-Glu_bd"/>
    <property type="match status" value="1"/>
</dbReference>
<keyword evidence="4" id="KW-0812">Transmembrane</keyword>
<dbReference type="GO" id="GO:0005886">
    <property type="term" value="C:plasma membrane"/>
    <property type="evidence" value="ECO:0007669"/>
    <property type="project" value="UniProtKB-SubCell"/>
</dbReference>
<keyword evidence="8" id="KW-0675">Receptor</keyword>
<dbReference type="InterPro" id="IPR019594">
    <property type="entry name" value="Glu/Gly-bd"/>
</dbReference>
<proteinExistence type="predicted"/>
<sequence>MEFPRTLKVSVTDSPFFEIKETAINTVISGPDYSLLNVLAEKLNFNYTLHLPRDNGRYGIPDEHGNWTGVTGMVARGEVDMAVIYLIMTEQRAEVVDFIFPHSIMDKTFATDIPGPMPKYAEFISPFKLEIWLAIFFLFVVPKLFQQMAFLRKFIPNILSELWISAESPGKSRNFLKHRIFKGFFLIAENFLKYFYASKLLSFLTIQRRQKGIRNIEALATAVENGQYRCLVPQGSIDLEFFLTSDKERYRSIGKAIRRNKWFFEGNHFKYKTLDSNVAITGARLPLRVLFGKHPFSTVFPLRRFFWNLERWHYG</sequence>
<comment type="subcellular location">
    <subcellularLocation>
        <location evidence="1">Cell membrane</location>
        <topology evidence="1">Multi-pass membrane protein</topology>
    </subcellularLocation>
</comment>
<keyword evidence="9" id="KW-0325">Glycoprotein</keyword>
<evidence type="ECO:0000256" key="11">
    <source>
        <dbReference type="ARBA" id="ARBA00023303"/>
    </source>
</evidence>
<dbReference type="Proteomes" id="UP000886998">
    <property type="component" value="Unassembled WGS sequence"/>
</dbReference>
<dbReference type="OrthoDB" id="5984008at2759"/>
<keyword evidence="2" id="KW-0813">Transport</keyword>
<dbReference type="Pfam" id="PF10613">
    <property type="entry name" value="Lig_chan-Glu_bd"/>
    <property type="match status" value="1"/>
</dbReference>
<keyword evidence="11" id="KW-0407">Ion channel</keyword>
<evidence type="ECO:0000256" key="10">
    <source>
        <dbReference type="ARBA" id="ARBA00023286"/>
    </source>
</evidence>
<dbReference type="GO" id="GO:0015276">
    <property type="term" value="F:ligand-gated monoatomic ion channel activity"/>
    <property type="evidence" value="ECO:0007669"/>
    <property type="project" value="InterPro"/>
</dbReference>
<evidence type="ECO:0000256" key="7">
    <source>
        <dbReference type="ARBA" id="ARBA00023136"/>
    </source>
</evidence>
<dbReference type="EMBL" id="BMAV01020692">
    <property type="protein sequence ID" value="GFY74333.1"/>
    <property type="molecule type" value="Genomic_DNA"/>
</dbReference>
<evidence type="ECO:0000256" key="5">
    <source>
        <dbReference type="ARBA" id="ARBA00022989"/>
    </source>
</evidence>
<comment type="caution">
    <text evidence="13">The sequence shown here is derived from an EMBL/GenBank/DDBJ whole genome shotgun (WGS) entry which is preliminary data.</text>
</comment>
<keyword evidence="6" id="KW-0406">Ion transport</keyword>
<evidence type="ECO:0000256" key="1">
    <source>
        <dbReference type="ARBA" id="ARBA00004651"/>
    </source>
</evidence>
<dbReference type="Gene3D" id="3.40.190.10">
    <property type="entry name" value="Periplasmic binding protein-like II"/>
    <property type="match status" value="1"/>
</dbReference>
<protein>
    <submittedName>
        <fullName evidence="13">Lig_chan-Glu_bd domain-containing protein</fullName>
    </submittedName>
</protein>
<evidence type="ECO:0000256" key="4">
    <source>
        <dbReference type="ARBA" id="ARBA00022692"/>
    </source>
</evidence>
<dbReference type="PANTHER" id="PTHR42643:SF24">
    <property type="entry name" value="IONOTROPIC RECEPTOR 60A"/>
    <property type="match status" value="1"/>
</dbReference>
<organism evidence="13 14">
    <name type="scientific">Trichonephila inaurata madagascariensis</name>
    <dbReference type="NCBI Taxonomy" id="2747483"/>
    <lineage>
        <taxon>Eukaryota</taxon>
        <taxon>Metazoa</taxon>
        <taxon>Ecdysozoa</taxon>
        <taxon>Arthropoda</taxon>
        <taxon>Chelicerata</taxon>
        <taxon>Arachnida</taxon>
        <taxon>Araneae</taxon>
        <taxon>Araneomorphae</taxon>
        <taxon>Entelegynae</taxon>
        <taxon>Araneoidea</taxon>
        <taxon>Nephilidae</taxon>
        <taxon>Trichonephila</taxon>
        <taxon>Trichonephila inaurata</taxon>
    </lineage>
</organism>
<name>A0A8X6YL27_9ARAC</name>
<evidence type="ECO:0000313" key="13">
    <source>
        <dbReference type="EMBL" id="GFY74333.1"/>
    </source>
</evidence>
<keyword evidence="3" id="KW-1003">Cell membrane</keyword>
<dbReference type="AlphaFoldDB" id="A0A8X6YL27"/>
<accession>A0A8X6YL27</accession>
<dbReference type="InterPro" id="IPR052192">
    <property type="entry name" value="Insect_Ionotropic_Sensory_Rcpt"/>
</dbReference>
<reference evidence="13" key="1">
    <citation type="submission" date="2020-08" db="EMBL/GenBank/DDBJ databases">
        <title>Multicomponent nature underlies the extraordinary mechanical properties of spider dragline silk.</title>
        <authorList>
            <person name="Kono N."/>
            <person name="Nakamura H."/>
            <person name="Mori M."/>
            <person name="Yoshida Y."/>
            <person name="Ohtoshi R."/>
            <person name="Malay A.D."/>
            <person name="Moran D.A.P."/>
            <person name="Tomita M."/>
            <person name="Numata K."/>
            <person name="Arakawa K."/>
        </authorList>
    </citation>
    <scope>NUCLEOTIDE SEQUENCE</scope>
</reference>
<dbReference type="PANTHER" id="PTHR42643">
    <property type="entry name" value="IONOTROPIC RECEPTOR 20A-RELATED"/>
    <property type="match status" value="1"/>
</dbReference>
<feature type="domain" description="Ionotropic glutamate receptor L-glutamate and glycine-binding" evidence="12">
    <location>
        <begin position="15"/>
        <end position="76"/>
    </location>
</feature>
<evidence type="ECO:0000256" key="3">
    <source>
        <dbReference type="ARBA" id="ARBA00022475"/>
    </source>
</evidence>
<keyword evidence="5" id="KW-1133">Transmembrane helix</keyword>
<keyword evidence="14" id="KW-1185">Reference proteome</keyword>